<dbReference type="GO" id="GO:0016020">
    <property type="term" value="C:membrane"/>
    <property type="evidence" value="ECO:0007669"/>
    <property type="project" value="TreeGrafter"/>
</dbReference>
<dbReference type="InterPro" id="IPR000073">
    <property type="entry name" value="AB_hydrolase_1"/>
</dbReference>
<evidence type="ECO:0000313" key="3">
    <source>
        <dbReference type="EMBL" id="GFO61583.1"/>
    </source>
</evidence>
<dbReference type="PANTHER" id="PTHR43798:SF31">
    <property type="entry name" value="AB HYDROLASE SUPERFAMILY PROTEIN YCLE"/>
    <property type="match status" value="1"/>
</dbReference>
<dbReference type="SUPFAM" id="SSF53474">
    <property type="entry name" value="alpha/beta-Hydrolases"/>
    <property type="match status" value="1"/>
</dbReference>
<proteinExistence type="predicted"/>
<dbReference type="PRINTS" id="PR00111">
    <property type="entry name" value="ABHYDROLASE"/>
</dbReference>
<reference evidence="4" key="1">
    <citation type="submission" date="2020-06" db="EMBL/GenBank/DDBJ databases">
        <title>Draft genomic sequence of Geomonas sp. Red330.</title>
        <authorList>
            <person name="Itoh H."/>
            <person name="Zhenxing X."/>
            <person name="Ushijima N."/>
            <person name="Masuda Y."/>
            <person name="Shiratori Y."/>
            <person name="Senoo K."/>
        </authorList>
    </citation>
    <scope>NUCLEOTIDE SEQUENCE [LARGE SCALE GENOMIC DNA]</scope>
    <source>
        <strain evidence="4">Red330</strain>
    </source>
</reference>
<dbReference type="Pfam" id="PF00561">
    <property type="entry name" value="Abhydrolase_1"/>
    <property type="match status" value="1"/>
</dbReference>
<dbReference type="InterPro" id="IPR029058">
    <property type="entry name" value="AB_hydrolase_fold"/>
</dbReference>
<dbReference type="PANTHER" id="PTHR43798">
    <property type="entry name" value="MONOACYLGLYCEROL LIPASE"/>
    <property type="match status" value="1"/>
</dbReference>
<dbReference type="Proteomes" id="UP000556026">
    <property type="component" value="Unassembled WGS sequence"/>
</dbReference>
<evidence type="ECO:0000256" key="1">
    <source>
        <dbReference type="ARBA" id="ARBA00022801"/>
    </source>
</evidence>
<dbReference type="GO" id="GO:0016787">
    <property type="term" value="F:hydrolase activity"/>
    <property type="evidence" value="ECO:0007669"/>
    <property type="project" value="UniProtKB-KW"/>
</dbReference>
<dbReference type="RefSeq" id="WP_183356376.1">
    <property type="nucleotide sequence ID" value="NZ_BLXX01000016.1"/>
</dbReference>
<protein>
    <submittedName>
        <fullName evidence="3">O-methylpimelyl-ACP methylesterase</fullName>
    </submittedName>
</protein>
<evidence type="ECO:0000259" key="2">
    <source>
        <dbReference type="Pfam" id="PF00561"/>
    </source>
</evidence>
<name>A0A6V8MPE9_9BACT</name>
<dbReference type="Gene3D" id="3.40.50.1820">
    <property type="entry name" value="alpha/beta hydrolase"/>
    <property type="match status" value="1"/>
</dbReference>
<dbReference type="InterPro" id="IPR050266">
    <property type="entry name" value="AB_hydrolase_sf"/>
</dbReference>
<comment type="caution">
    <text evidence="3">The sequence shown here is derived from an EMBL/GenBank/DDBJ whole genome shotgun (WGS) entry which is preliminary data.</text>
</comment>
<evidence type="ECO:0000313" key="4">
    <source>
        <dbReference type="Proteomes" id="UP000556026"/>
    </source>
</evidence>
<gene>
    <name evidence="3" type="primary">bioH</name>
    <name evidence="3" type="ORF">GMST_39080</name>
</gene>
<keyword evidence="4" id="KW-1185">Reference proteome</keyword>
<sequence>MPDVGIDSGVSLHYDEIGSGRPVVFVHGWAMSGRVWRFQHSLAQSFRLVLLDQRGHGHSSAGSGYGLADFSGDLVSFVEQLDLRDVVLVGWSMGVQVALEAFPKLRDRLAGVVLVGGTPRFTSCDGYPHGKPPVEVKGLGLRLRRDYQKTMGDFFRGMFAEAEMDAAQYQRIVHEIVMGGKSPDHEAAQLALQILSSADLREGLCGIDRPVLLVHGAEDGICPVGASQYMAERLPQAELKVMEGCGHAPFMTRPQEFNRVLQDFLARLG</sequence>
<accession>A0A6V8MPE9</accession>
<dbReference type="EMBL" id="BLXX01000016">
    <property type="protein sequence ID" value="GFO61583.1"/>
    <property type="molecule type" value="Genomic_DNA"/>
</dbReference>
<dbReference type="AlphaFoldDB" id="A0A6V8MPE9"/>
<feature type="domain" description="AB hydrolase-1" evidence="2">
    <location>
        <begin position="22"/>
        <end position="254"/>
    </location>
</feature>
<organism evidence="3 4">
    <name type="scientific">Geomonas silvestris</name>
    <dbReference type="NCBI Taxonomy" id="2740184"/>
    <lineage>
        <taxon>Bacteria</taxon>
        <taxon>Pseudomonadati</taxon>
        <taxon>Thermodesulfobacteriota</taxon>
        <taxon>Desulfuromonadia</taxon>
        <taxon>Geobacterales</taxon>
        <taxon>Geobacteraceae</taxon>
        <taxon>Geomonas</taxon>
    </lineage>
</organism>
<keyword evidence="1" id="KW-0378">Hydrolase</keyword>